<accession>A0AAW0QH74</accession>
<dbReference type="AlphaFoldDB" id="A0AAW0QH74"/>
<keyword evidence="1" id="KW-0472">Membrane</keyword>
<organism evidence="2 3">
    <name type="scientific">Apiospora kogelbergensis</name>
    <dbReference type="NCBI Taxonomy" id="1337665"/>
    <lineage>
        <taxon>Eukaryota</taxon>
        <taxon>Fungi</taxon>
        <taxon>Dikarya</taxon>
        <taxon>Ascomycota</taxon>
        <taxon>Pezizomycotina</taxon>
        <taxon>Sordariomycetes</taxon>
        <taxon>Xylariomycetidae</taxon>
        <taxon>Amphisphaeriales</taxon>
        <taxon>Apiosporaceae</taxon>
        <taxon>Apiospora</taxon>
    </lineage>
</organism>
<reference evidence="2 3" key="1">
    <citation type="submission" date="2023-01" db="EMBL/GenBank/DDBJ databases">
        <title>Analysis of 21 Apiospora genomes using comparative genomics revels a genus with tremendous synthesis potential of carbohydrate active enzymes and secondary metabolites.</title>
        <authorList>
            <person name="Sorensen T."/>
        </authorList>
    </citation>
    <scope>NUCLEOTIDE SEQUENCE [LARGE SCALE GENOMIC DNA]</scope>
    <source>
        <strain evidence="2 3">CBS 117206</strain>
    </source>
</reference>
<dbReference type="Proteomes" id="UP001392437">
    <property type="component" value="Unassembled WGS sequence"/>
</dbReference>
<feature type="transmembrane region" description="Helical" evidence="1">
    <location>
        <begin position="52"/>
        <end position="77"/>
    </location>
</feature>
<evidence type="ECO:0000313" key="3">
    <source>
        <dbReference type="Proteomes" id="UP001392437"/>
    </source>
</evidence>
<sequence>MASREFLSELLPTTPLILGVIGYSLVSFWVEDCIRRRVPSLYEQFKTNHRKLCYISAYFVGKFLAVVFVPACTIATIQGNGTASATLVDTPWHATTVEKVCVVSRVVIWIGEFPRTQVSTALVAHHAWSVVSMLIILGAGHPPAQLYVMYAALLTETFSKLSTKSRLIEGLITKSPLQKMADSGRLGRMADWANLVGILGLRLPSIIYALHMVQQIPYRTAPVWMNMVGMGYYLVYALYLSYRSAVLMGLIKVSAAGLPKHFILFDRLTFSWNSCLVGLARVATYVSSVVLYSVGPKQETQQRDSDLERIVAITAVAAILLGRTKITSKIRPLKIQQPYSNASSKAPIAKSAYLAEDVIRRYSSDATLIDSSASEDEKDMIVVGRAATKAQPSGTSSGRAYTSKGPSLGSWLHWAFDLSVTVLVLSSWGLPIKFNSRLAAAVILTLPLAEVIAPLGCHSVPGASVSPGKVRTRPGRSKTTTATRGVHFGFSVAVYAALVTLTVYGMIELLQAALISITLHSAVQVWLDYQGIQKMYTIEGAPLEPSWLQVLAATRSSSAQCCLALACLNTMEGVTNYWSTWLKTNPNGMFRIIMFLLLLVAIWSTSLRKRASRLLEDVASWAVRPMVYSSCVALYILGHMLHILSQEIMPLEDRKALGRNAFEQVLDSILQWKVVVALMGVFLLPILGSIRPMDTAAAKTKAEAGSLPQISVKAQEQLCRYEDQQGRETAVS</sequence>
<feature type="transmembrane region" description="Helical" evidence="1">
    <location>
        <begin position="486"/>
        <end position="507"/>
    </location>
</feature>
<name>A0AAW0QH74_9PEZI</name>
<feature type="transmembrane region" description="Helical" evidence="1">
    <location>
        <begin position="230"/>
        <end position="251"/>
    </location>
</feature>
<feature type="transmembrane region" description="Helical" evidence="1">
    <location>
        <begin position="669"/>
        <end position="690"/>
    </location>
</feature>
<dbReference type="EMBL" id="JAQQWP010000010">
    <property type="protein sequence ID" value="KAK8096624.1"/>
    <property type="molecule type" value="Genomic_DNA"/>
</dbReference>
<feature type="transmembrane region" description="Helical" evidence="1">
    <location>
        <begin position="627"/>
        <end position="649"/>
    </location>
</feature>
<keyword evidence="3" id="KW-1185">Reference proteome</keyword>
<comment type="caution">
    <text evidence="2">The sequence shown here is derived from an EMBL/GenBank/DDBJ whole genome shotgun (WGS) entry which is preliminary data.</text>
</comment>
<feature type="transmembrane region" description="Helical" evidence="1">
    <location>
        <begin position="192"/>
        <end position="210"/>
    </location>
</feature>
<proteinExistence type="predicted"/>
<protein>
    <recommendedName>
        <fullName evidence="4">TLC domain-containing protein</fullName>
    </recommendedName>
</protein>
<feature type="transmembrane region" description="Helical" evidence="1">
    <location>
        <begin position="588"/>
        <end position="607"/>
    </location>
</feature>
<keyword evidence="1" id="KW-1133">Transmembrane helix</keyword>
<keyword evidence="1" id="KW-0812">Transmembrane</keyword>
<evidence type="ECO:0000313" key="2">
    <source>
        <dbReference type="EMBL" id="KAK8096624.1"/>
    </source>
</evidence>
<evidence type="ECO:0008006" key="4">
    <source>
        <dbReference type="Google" id="ProtNLM"/>
    </source>
</evidence>
<feature type="transmembrane region" description="Helical" evidence="1">
    <location>
        <begin position="12"/>
        <end position="31"/>
    </location>
</feature>
<gene>
    <name evidence="2" type="ORF">PG999_012568</name>
</gene>
<evidence type="ECO:0000256" key="1">
    <source>
        <dbReference type="SAM" id="Phobius"/>
    </source>
</evidence>